<gene>
    <name evidence="2" type="ORF">MEUPH1_LOCUS13894</name>
</gene>
<dbReference type="Proteomes" id="UP001160148">
    <property type="component" value="Unassembled WGS sequence"/>
</dbReference>
<dbReference type="EMBL" id="CARXXK010000002">
    <property type="protein sequence ID" value="CAI6358372.1"/>
    <property type="molecule type" value="Genomic_DNA"/>
</dbReference>
<comment type="caution">
    <text evidence="2">The sequence shown here is derived from an EMBL/GenBank/DDBJ whole genome shotgun (WGS) entry which is preliminary data.</text>
</comment>
<evidence type="ECO:0000313" key="2">
    <source>
        <dbReference type="EMBL" id="CAI6358372.1"/>
    </source>
</evidence>
<accession>A0AAV0WRA3</accession>
<protein>
    <submittedName>
        <fullName evidence="2">Uncharacterized protein</fullName>
    </submittedName>
</protein>
<keyword evidence="3" id="KW-1185">Reference proteome</keyword>
<evidence type="ECO:0000256" key="1">
    <source>
        <dbReference type="SAM" id="MobiDB-lite"/>
    </source>
</evidence>
<sequence>MQNIVELRSPVEQGGGDRAQGQAREVPCHFVPLTEDDLIVSYSLSYRHDPDVIFETIYKGKNLIINKYNEISNNRIYTHSIEQRGKRDNNEFESWYKVSLFGTEGIDIDKVKNNMDRALIFSRIFRTQGSRAHKDMTRQRTTNLFGRRLSRILQH</sequence>
<name>A0AAV0WRA3_9HEMI</name>
<proteinExistence type="predicted"/>
<evidence type="ECO:0000313" key="3">
    <source>
        <dbReference type="Proteomes" id="UP001160148"/>
    </source>
</evidence>
<dbReference type="AlphaFoldDB" id="A0AAV0WRA3"/>
<organism evidence="2 3">
    <name type="scientific">Macrosiphum euphorbiae</name>
    <name type="common">potato aphid</name>
    <dbReference type="NCBI Taxonomy" id="13131"/>
    <lineage>
        <taxon>Eukaryota</taxon>
        <taxon>Metazoa</taxon>
        <taxon>Ecdysozoa</taxon>
        <taxon>Arthropoda</taxon>
        <taxon>Hexapoda</taxon>
        <taxon>Insecta</taxon>
        <taxon>Pterygota</taxon>
        <taxon>Neoptera</taxon>
        <taxon>Paraneoptera</taxon>
        <taxon>Hemiptera</taxon>
        <taxon>Sternorrhyncha</taxon>
        <taxon>Aphidomorpha</taxon>
        <taxon>Aphidoidea</taxon>
        <taxon>Aphididae</taxon>
        <taxon>Macrosiphini</taxon>
        <taxon>Macrosiphum</taxon>
    </lineage>
</organism>
<reference evidence="2 3" key="1">
    <citation type="submission" date="2023-01" db="EMBL/GenBank/DDBJ databases">
        <authorList>
            <person name="Whitehead M."/>
        </authorList>
    </citation>
    <scope>NUCLEOTIDE SEQUENCE [LARGE SCALE GENOMIC DNA]</scope>
</reference>
<feature type="region of interest" description="Disordered" evidence="1">
    <location>
        <begin position="1"/>
        <end position="21"/>
    </location>
</feature>